<gene>
    <name evidence="1" type="ORF">RFULGI_LOCUS11329</name>
</gene>
<dbReference type="OrthoDB" id="10433696at2759"/>
<sequence>LQNKPTIYDLPIASAFGIFSALVQDSFEPHEDNTIFHLKKRVYNNMNGKSEIFESKKQHRQIKDKFYIEDIFNTQKNIPRVATGLKNIRASIIKDFSNDNKIDTINKQNNLYVNKDCHQVTDIHEKQDTKDLEGFNNSITISSD</sequence>
<dbReference type="Proteomes" id="UP000789396">
    <property type="component" value="Unassembled WGS sequence"/>
</dbReference>
<evidence type="ECO:0000313" key="2">
    <source>
        <dbReference type="Proteomes" id="UP000789396"/>
    </source>
</evidence>
<dbReference type="EMBL" id="CAJVPZ010024411">
    <property type="protein sequence ID" value="CAG8719026.1"/>
    <property type="molecule type" value="Genomic_DNA"/>
</dbReference>
<feature type="non-terminal residue" evidence="1">
    <location>
        <position position="1"/>
    </location>
</feature>
<dbReference type="AlphaFoldDB" id="A0A9N9I3P3"/>
<accession>A0A9N9I3P3</accession>
<evidence type="ECO:0000313" key="1">
    <source>
        <dbReference type="EMBL" id="CAG8719026.1"/>
    </source>
</evidence>
<keyword evidence="2" id="KW-1185">Reference proteome</keyword>
<protein>
    <submittedName>
        <fullName evidence="1">17855_t:CDS:1</fullName>
    </submittedName>
</protein>
<comment type="caution">
    <text evidence="1">The sequence shown here is derived from an EMBL/GenBank/DDBJ whole genome shotgun (WGS) entry which is preliminary data.</text>
</comment>
<proteinExistence type="predicted"/>
<organism evidence="1 2">
    <name type="scientific">Racocetra fulgida</name>
    <dbReference type="NCBI Taxonomy" id="60492"/>
    <lineage>
        <taxon>Eukaryota</taxon>
        <taxon>Fungi</taxon>
        <taxon>Fungi incertae sedis</taxon>
        <taxon>Mucoromycota</taxon>
        <taxon>Glomeromycotina</taxon>
        <taxon>Glomeromycetes</taxon>
        <taxon>Diversisporales</taxon>
        <taxon>Gigasporaceae</taxon>
        <taxon>Racocetra</taxon>
    </lineage>
</organism>
<reference evidence="1" key="1">
    <citation type="submission" date="2021-06" db="EMBL/GenBank/DDBJ databases">
        <authorList>
            <person name="Kallberg Y."/>
            <person name="Tangrot J."/>
            <person name="Rosling A."/>
        </authorList>
    </citation>
    <scope>NUCLEOTIDE SEQUENCE</scope>
    <source>
        <strain evidence="1">IN212</strain>
    </source>
</reference>
<feature type="non-terminal residue" evidence="1">
    <location>
        <position position="144"/>
    </location>
</feature>
<name>A0A9N9I3P3_9GLOM</name>